<organism evidence="1">
    <name type="scientific">Singulisphaera sp. Ch08</name>
    <dbReference type="NCBI Taxonomy" id="3120278"/>
    <lineage>
        <taxon>Bacteria</taxon>
        <taxon>Pseudomonadati</taxon>
        <taxon>Planctomycetota</taxon>
        <taxon>Planctomycetia</taxon>
        <taxon>Isosphaerales</taxon>
        <taxon>Isosphaeraceae</taxon>
        <taxon>Singulisphaera</taxon>
    </lineage>
</organism>
<dbReference type="EMBL" id="CP155447">
    <property type="protein sequence ID" value="XBH06611.1"/>
    <property type="molecule type" value="Genomic_DNA"/>
</dbReference>
<dbReference type="AlphaFoldDB" id="A0AAU7CN96"/>
<dbReference type="SUPFAM" id="SSF52540">
    <property type="entry name" value="P-loop containing nucleoside triphosphate hydrolases"/>
    <property type="match status" value="1"/>
</dbReference>
<dbReference type="PANTHER" id="PTHR10039:SF15">
    <property type="entry name" value="NACHT DOMAIN-CONTAINING PROTEIN"/>
    <property type="match status" value="1"/>
</dbReference>
<evidence type="ECO:0008006" key="2">
    <source>
        <dbReference type="Google" id="ProtNLM"/>
    </source>
</evidence>
<proteinExistence type="predicted"/>
<sequence>MMTTLRGAESLPSLRPSLRDGIAQRAGGFVGRDWVLKLIEDWADRGRDRFLILAAEPGFGKTALAAWIAGAGPVPDDLTAWARLDGVRSRWGAVHFCVGRTQMSTVEAGNFPLELARQLQRAYPEYDAAILRREGVSISATVNVQTVENGNVTGVRIGNLIIPVEDPQRVYDRAVRRPLTALCEEYPGLRVFILVDALDEALADNRPTIVDLIAGSEDFPTGVRFLLTCRRNDARVLDHFPGARVEDLSDPAVADQNDQDIRAYIENHPAWQSWCASPGSDPSTPLAQLLRAADGNFLYLRFLLDEVEVGTRSFDRLGGLPSGLSGLYRTYLDRLIPDRGRVSGARRWLKECEPLLGLLCVAEPAAPDTVLPQWLGWTRAKLTAHLLEVRQVTEYVRDDGGGHRLYHRSMVEFLTSSDPRDPNPYYVEPGSHHWHLGSHYRKQFSRDWSACDHYGLRRLVLHLKQAAEAADLPAERRERSRAMYEVVLDSKFRASQIESLGDSTATLADLRLALEQSLADGDVVVALECIRGHFETVRGSAVSQGLFAAASRRDYSTALRRAEHYGTASSWNRVLHSYLAWQAAGDGDRESAERAAELSRPQAVRYDEQHFDILCSALLWQAAMALGADGIGAEEVFDRLAPSSRWVLDRLRVPAARPDEVPEALANLRRVLTPHDPAVYEREAASVDRDFADAEVMARVAWELRDALLRLAPYPEGRAEIEKSLEVVVGNPYPFYRDVALSALATVGVMSSESDWAANLLRRVLQVAFDREGAVFTFDVPTLFSADAPARAPGARAIRSRLEAAAEDQGPWGTRIRALSGRAALAFTRGDRANAFADLEAAAEIHHGFAGFSVLHFLALASRWVEFGESARARTVVDRAATIAPQIQNFQLRTEREHLVRDYRGWLDEPATRFDSVSTRAGTMVDLAIRMAYIDLVSARWVSEGGQDQGRSVAALVPLALADRTTLDTVLGRFLRLGPSQWSATQWGVILRWCQDWLEAPHRGGRGTRRTAAARPKRGRR</sequence>
<dbReference type="PANTHER" id="PTHR10039">
    <property type="entry name" value="AMELOGENIN"/>
    <property type="match status" value="1"/>
</dbReference>
<evidence type="ECO:0000313" key="1">
    <source>
        <dbReference type="EMBL" id="XBH06611.1"/>
    </source>
</evidence>
<dbReference type="RefSeq" id="WP_406699460.1">
    <property type="nucleotide sequence ID" value="NZ_CP155447.1"/>
</dbReference>
<reference evidence="1" key="1">
    <citation type="submission" date="2024-05" db="EMBL/GenBank/DDBJ databases">
        <title>Planctomycetes of the genus Singulisphaera possess chitinolytic capabilities.</title>
        <authorList>
            <person name="Ivanova A."/>
        </authorList>
    </citation>
    <scope>NUCLEOTIDE SEQUENCE</scope>
    <source>
        <strain evidence="1">Ch08T</strain>
    </source>
</reference>
<protein>
    <recommendedName>
        <fullName evidence="2">ATP-binding protein</fullName>
    </recommendedName>
</protein>
<accession>A0AAU7CN96</accession>
<gene>
    <name evidence="1" type="ORF">V5E97_11385</name>
</gene>
<name>A0AAU7CN96_9BACT</name>
<dbReference type="InterPro" id="IPR027417">
    <property type="entry name" value="P-loop_NTPase"/>
</dbReference>